<dbReference type="EMBL" id="CP012850">
    <property type="protein sequence ID" value="ALI36088.1"/>
    <property type="molecule type" value="Genomic_DNA"/>
</dbReference>
<dbReference type="OrthoDB" id="4669at2157"/>
<name>A0A654LX99_9ARCH</name>
<dbReference type="InterPro" id="IPR052019">
    <property type="entry name" value="F420H2_bilvrd_red/Heme_oxyg"/>
</dbReference>
<evidence type="ECO:0000256" key="1">
    <source>
        <dbReference type="ARBA" id="ARBA00023002"/>
    </source>
</evidence>
<dbReference type="PANTHER" id="PTHR35176">
    <property type="entry name" value="HEME OXYGENASE HI_0854-RELATED"/>
    <property type="match status" value="1"/>
</dbReference>
<dbReference type="GO" id="GO:0070967">
    <property type="term" value="F:coenzyme F420 binding"/>
    <property type="evidence" value="ECO:0007669"/>
    <property type="project" value="TreeGrafter"/>
</dbReference>
<feature type="domain" description="Pyridoxamine 5'-phosphate oxidase N-terminal" evidence="2">
    <location>
        <begin position="11"/>
        <end position="106"/>
    </location>
</feature>
<organism evidence="3 4">
    <name type="scientific">Candidatus Nitrosocosmicus oleophilus</name>
    <dbReference type="NCBI Taxonomy" id="1353260"/>
    <lineage>
        <taxon>Archaea</taxon>
        <taxon>Nitrososphaerota</taxon>
        <taxon>Nitrososphaeria</taxon>
        <taxon>Nitrososphaerales</taxon>
        <taxon>Nitrososphaeraceae</taxon>
        <taxon>Candidatus Nitrosocosmicus</taxon>
    </lineage>
</organism>
<dbReference type="GO" id="GO:0005829">
    <property type="term" value="C:cytosol"/>
    <property type="evidence" value="ECO:0007669"/>
    <property type="project" value="TreeGrafter"/>
</dbReference>
<sequence>MFQLSPNEIKFIIENEVCRLATSFRDKPHVVPVSYIYKDNFFYVSTDYNTKKLFNIGKNPKVSLTVDIYKPSLNKGITVNGIVRIIENGQLYDRIYLLYYDKFEWVRSNPWKEGESPFLEIKPCTKASWGIN</sequence>
<gene>
    <name evidence="3" type="ORF">NMY3_01885</name>
</gene>
<dbReference type="Pfam" id="PF01243">
    <property type="entry name" value="PNPOx_N"/>
    <property type="match status" value="1"/>
</dbReference>
<evidence type="ECO:0000313" key="4">
    <source>
        <dbReference type="Proteomes" id="UP000058925"/>
    </source>
</evidence>
<dbReference type="AlphaFoldDB" id="A0A654LX99"/>
<dbReference type="KEGG" id="taa:NMY3_01885"/>
<dbReference type="PANTHER" id="PTHR35176:SF6">
    <property type="entry name" value="HEME OXYGENASE HI_0854-RELATED"/>
    <property type="match status" value="1"/>
</dbReference>
<dbReference type="InterPro" id="IPR011576">
    <property type="entry name" value="Pyridox_Oxase_N"/>
</dbReference>
<dbReference type="GO" id="GO:0016627">
    <property type="term" value="F:oxidoreductase activity, acting on the CH-CH group of donors"/>
    <property type="evidence" value="ECO:0007669"/>
    <property type="project" value="TreeGrafter"/>
</dbReference>
<accession>A0A654LX99</accession>
<dbReference type="GeneID" id="60421875"/>
<dbReference type="SUPFAM" id="SSF50475">
    <property type="entry name" value="FMN-binding split barrel"/>
    <property type="match status" value="1"/>
</dbReference>
<evidence type="ECO:0000259" key="2">
    <source>
        <dbReference type="Pfam" id="PF01243"/>
    </source>
</evidence>
<keyword evidence="4" id="KW-1185">Reference proteome</keyword>
<dbReference type="RefSeq" id="WP_196818423.1">
    <property type="nucleotide sequence ID" value="NZ_CP012850.1"/>
</dbReference>
<evidence type="ECO:0000313" key="3">
    <source>
        <dbReference type="EMBL" id="ALI36088.1"/>
    </source>
</evidence>
<reference evidence="4" key="1">
    <citation type="submission" date="2015-10" db="EMBL/GenBank/DDBJ databases">
        <title>Niche specialization of a soil ammonia-oxidizing archaeon, Candidatus Nitrosocosmicus oleophilus.</title>
        <authorList>
            <person name="Jung M.-Y."/>
            <person name="Rhee S.-K."/>
        </authorList>
    </citation>
    <scope>NUCLEOTIDE SEQUENCE [LARGE SCALE GENOMIC DNA]</scope>
    <source>
        <strain evidence="4">MY3</strain>
    </source>
</reference>
<dbReference type="Proteomes" id="UP000058925">
    <property type="component" value="Chromosome"/>
</dbReference>
<protein>
    <submittedName>
        <fullName evidence="3">Pyridoxamine 5'-phosphate oxidase</fullName>
    </submittedName>
</protein>
<proteinExistence type="predicted"/>
<dbReference type="Gene3D" id="2.30.110.10">
    <property type="entry name" value="Electron Transport, Fmn-binding Protein, Chain A"/>
    <property type="match status" value="1"/>
</dbReference>
<keyword evidence="1" id="KW-0560">Oxidoreductase</keyword>
<dbReference type="InterPro" id="IPR012349">
    <property type="entry name" value="Split_barrel_FMN-bd"/>
</dbReference>